<reference evidence="2 3" key="1">
    <citation type="journal article" date="2018" name="Nat. Ecol. Evol.">
        <title>Genomic signatures of mitonuclear coevolution across populations of Tigriopus californicus.</title>
        <authorList>
            <person name="Barreto F.S."/>
            <person name="Watson E.T."/>
            <person name="Lima T.G."/>
            <person name="Willett C.S."/>
            <person name="Edmands S."/>
            <person name="Li W."/>
            <person name="Burton R.S."/>
        </authorList>
    </citation>
    <scope>NUCLEOTIDE SEQUENCE [LARGE SCALE GENOMIC DNA]</scope>
    <source>
        <strain evidence="2 3">San Diego</strain>
    </source>
</reference>
<name>A0A553PBG2_TIGCA</name>
<organism evidence="2 3">
    <name type="scientific">Tigriopus californicus</name>
    <name type="common">Marine copepod</name>
    <dbReference type="NCBI Taxonomy" id="6832"/>
    <lineage>
        <taxon>Eukaryota</taxon>
        <taxon>Metazoa</taxon>
        <taxon>Ecdysozoa</taxon>
        <taxon>Arthropoda</taxon>
        <taxon>Crustacea</taxon>
        <taxon>Multicrustacea</taxon>
        <taxon>Hexanauplia</taxon>
        <taxon>Copepoda</taxon>
        <taxon>Harpacticoida</taxon>
        <taxon>Harpacticidae</taxon>
        <taxon>Tigriopus</taxon>
    </lineage>
</organism>
<dbReference type="AlphaFoldDB" id="A0A553PBG2"/>
<keyword evidence="3" id="KW-1185">Reference proteome</keyword>
<dbReference type="EMBL" id="VCGU01000005">
    <property type="protein sequence ID" value="TRY75024.1"/>
    <property type="molecule type" value="Genomic_DNA"/>
</dbReference>
<sequence length="100" mass="10843">MLKGTYPACHEKGRFLRRKVRARDPAQGSGVQETEVAPGSSRNDKRIVDQLDAVNKRIAKKQAFQQAANDLSGVRGIDLVKGHQQSHPRLREVGGGQGGG</sequence>
<evidence type="ECO:0000256" key="1">
    <source>
        <dbReference type="SAM" id="MobiDB-lite"/>
    </source>
</evidence>
<accession>A0A553PBG2</accession>
<comment type="caution">
    <text evidence="2">The sequence shown here is derived from an EMBL/GenBank/DDBJ whole genome shotgun (WGS) entry which is preliminary data.</text>
</comment>
<feature type="region of interest" description="Disordered" evidence="1">
    <location>
        <begin position="17"/>
        <end position="44"/>
    </location>
</feature>
<evidence type="ECO:0000313" key="3">
    <source>
        <dbReference type="Proteomes" id="UP000318571"/>
    </source>
</evidence>
<proteinExistence type="predicted"/>
<gene>
    <name evidence="2" type="ORF">TCAL_15590</name>
</gene>
<protein>
    <submittedName>
        <fullName evidence="2">Uncharacterized protein</fullName>
    </submittedName>
</protein>
<dbReference type="Proteomes" id="UP000318571">
    <property type="component" value="Chromosome 2"/>
</dbReference>
<feature type="region of interest" description="Disordered" evidence="1">
    <location>
        <begin position="80"/>
        <end position="100"/>
    </location>
</feature>
<evidence type="ECO:0000313" key="2">
    <source>
        <dbReference type="EMBL" id="TRY75024.1"/>
    </source>
</evidence>